<dbReference type="EMBL" id="KB030441">
    <property type="protein sequence ID" value="ELK16611.1"/>
    <property type="molecule type" value="Genomic_DNA"/>
</dbReference>
<evidence type="ECO:0000313" key="2">
    <source>
        <dbReference type="Proteomes" id="UP000010552"/>
    </source>
</evidence>
<sequence>MKPSGLQVPEEGLMGSFIWSCTKNTMYLAQCREGTLKVQSNEFRHKLPDKCWNVFSKITHGLENLKNLQEAEPVDKNMQMVVVLAACQSPPLVLMDRQGRGSGGLTFGPGVTLGMSRFPSSRAARLDTRVSVWARSSARMVSPCSRIPFTPGFLRARRTNPTPTLLA</sequence>
<protein>
    <submittedName>
        <fullName evidence="1">Uncharacterized protein</fullName>
    </submittedName>
</protein>
<evidence type="ECO:0000313" key="1">
    <source>
        <dbReference type="EMBL" id="ELK16611.1"/>
    </source>
</evidence>
<gene>
    <name evidence="1" type="ORF">PAL_GLEAN10007079</name>
</gene>
<dbReference type="AlphaFoldDB" id="L5L011"/>
<keyword evidence="2" id="KW-1185">Reference proteome</keyword>
<accession>L5L011</accession>
<reference evidence="2" key="1">
    <citation type="journal article" date="2013" name="Science">
        <title>Comparative analysis of bat genomes provides insight into the evolution of flight and immunity.</title>
        <authorList>
            <person name="Zhang G."/>
            <person name="Cowled C."/>
            <person name="Shi Z."/>
            <person name="Huang Z."/>
            <person name="Bishop-Lilly K.A."/>
            <person name="Fang X."/>
            <person name="Wynne J.W."/>
            <person name="Xiong Z."/>
            <person name="Baker M.L."/>
            <person name="Zhao W."/>
            <person name="Tachedjian M."/>
            <person name="Zhu Y."/>
            <person name="Zhou P."/>
            <person name="Jiang X."/>
            <person name="Ng J."/>
            <person name="Yang L."/>
            <person name="Wu L."/>
            <person name="Xiao J."/>
            <person name="Feng Y."/>
            <person name="Chen Y."/>
            <person name="Sun X."/>
            <person name="Zhang Y."/>
            <person name="Marsh G.A."/>
            <person name="Crameri G."/>
            <person name="Broder C.C."/>
            <person name="Frey K.G."/>
            <person name="Wang L.F."/>
            <person name="Wang J."/>
        </authorList>
    </citation>
    <scope>NUCLEOTIDE SEQUENCE [LARGE SCALE GENOMIC DNA]</scope>
</reference>
<dbReference type="Proteomes" id="UP000010552">
    <property type="component" value="Unassembled WGS sequence"/>
</dbReference>
<proteinExistence type="predicted"/>
<dbReference type="InParanoid" id="L5L011"/>
<organism evidence="1 2">
    <name type="scientific">Pteropus alecto</name>
    <name type="common">Black flying fox</name>
    <dbReference type="NCBI Taxonomy" id="9402"/>
    <lineage>
        <taxon>Eukaryota</taxon>
        <taxon>Metazoa</taxon>
        <taxon>Chordata</taxon>
        <taxon>Craniata</taxon>
        <taxon>Vertebrata</taxon>
        <taxon>Euteleostomi</taxon>
        <taxon>Mammalia</taxon>
        <taxon>Eutheria</taxon>
        <taxon>Laurasiatheria</taxon>
        <taxon>Chiroptera</taxon>
        <taxon>Yinpterochiroptera</taxon>
        <taxon>Pteropodoidea</taxon>
        <taxon>Pteropodidae</taxon>
        <taxon>Pteropodinae</taxon>
        <taxon>Pteropus</taxon>
    </lineage>
</organism>
<name>L5L011_PTEAL</name>